<feature type="region of interest" description="Disordered" evidence="1">
    <location>
        <begin position="90"/>
        <end position="138"/>
    </location>
</feature>
<gene>
    <name evidence="2" type="ORF">SPIL2461_LOCUS951</name>
</gene>
<name>A0A812IZA0_SYMPI</name>
<feature type="compositionally biased region" description="Low complexity" evidence="1">
    <location>
        <begin position="125"/>
        <end position="138"/>
    </location>
</feature>
<evidence type="ECO:0000313" key="3">
    <source>
        <dbReference type="Proteomes" id="UP000649617"/>
    </source>
</evidence>
<comment type="caution">
    <text evidence="2">The sequence shown here is derived from an EMBL/GenBank/DDBJ whole genome shotgun (WGS) entry which is preliminary data.</text>
</comment>
<protein>
    <submittedName>
        <fullName evidence="2">Uncharacterized protein</fullName>
    </submittedName>
</protein>
<organism evidence="2 3">
    <name type="scientific">Symbiodinium pilosum</name>
    <name type="common">Dinoflagellate</name>
    <dbReference type="NCBI Taxonomy" id="2952"/>
    <lineage>
        <taxon>Eukaryota</taxon>
        <taxon>Sar</taxon>
        <taxon>Alveolata</taxon>
        <taxon>Dinophyceae</taxon>
        <taxon>Suessiales</taxon>
        <taxon>Symbiodiniaceae</taxon>
        <taxon>Symbiodinium</taxon>
    </lineage>
</organism>
<reference evidence="2" key="1">
    <citation type="submission" date="2021-02" db="EMBL/GenBank/DDBJ databases">
        <authorList>
            <person name="Dougan E. K."/>
            <person name="Rhodes N."/>
            <person name="Thang M."/>
            <person name="Chan C."/>
        </authorList>
    </citation>
    <scope>NUCLEOTIDE SEQUENCE</scope>
</reference>
<evidence type="ECO:0000256" key="1">
    <source>
        <dbReference type="SAM" id="MobiDB-lite"/>
    </source>
</evidence>
<dbReference type="Proteomes" id="UP000649617">
    <property type="component" value="Unassembled WGS sequence"/>
</dbReference>
<proteinExistence type="predicted"/>
<feature type="compositionally biased region" description="Polar residues" evidence="1">
    <location>
        <begin position="92"/>
        <end position="122"/>
    </location>
</feature>
<feature type="non-terminal residue" evidence="2">
    <location>
        <position position="1"/>
    </location>
</feature>
<evidence type="ECO:0000313" key="2">
    <source>
        <dbReference type="EMBL" id="CAE7177561.1"/>
    </source>
</evidence>
<sequence>IMGEQAAAYKCQKACKDGVPTKNTFVHYDLELVDREASGGGGAMKRVASCPCILADVECVQGSDEPESPKSVSGDSTMTNTTFGEEVVGFRSASSSKETSQSHWPPPSWQEQQAALSSNQNARGPALSPSAAYPSADDASPVEAKTALKCPAHLGASSSSCSQVAVQLEAFGLEPGEANQVRPKTASRKRKPVNMKKLINKEIMQALTGTEVLNVVAKRLSQMNGVNLATGFHRLARSNVAMEEVAESPTFARMLELAERSAKHEK</sequence>
<keyword evidence="3" id="KW-1185">Reference proteome</keyword>
<dbReference type="AlphaFoldDB" id="A0A812IZA0"/>
<accession>A0A812IZA0</accession>
<dbReference type="EMBL" id="CAJNIZ010000884">
    <property type="protein sequence ID" value="CAE7177561.1"/>
    <property type="molecule type" value="Genomic_DNA"/>
</dbReference>
<feature type="non-terminal residue" evidence="2">
    <location>
        <position position="266"/>
    </location>
</feature>